<dbReference type="EMBL" id="JAQBIE010000021">
    <property type="protein sequence ID" value="MDB6178852.1"/>
    <property type="molecule type" value="Genomic_DNA"/>
</dbReference>
<dbReference type="Proteomes" id="UP001165641">
    <property type="component" value="Unassembled WGS sequence"/>
</dbReference>
<feature type="chain" id="PRO_5045644397" evidence="1">
    <location>
        <begin position="24"/>
        <end position="291"/>
    </location>
</feature>
<protein>
    <submittedName>
        <fullName evidence="3">DUF2059 domain-containing protein</fullName>
    </submittedName>
</protein>
<reference evidence="3" key="1">
    <citation type="submission" date="2022-12" db="EMBL/GenBank/DDBJ databases">
        <title>Paracoccus onchidii sp. nov., isolated from a marine invertebrate from the South China Sea.</title>
        <authorList>
            <person name="Xu S."/>
            <person name="Liu Z."/>
            <person name="Xu Y."/>
        </authorList>
    </citation>
    <scope>NUCLEOTIDE SEQUENCE</scope>
    <source>
        <strain evidence="3">Z330</strain>
    </source>
</reference>
<accession>A0ABT4ZHL8</accession>
<name>A0ABT4ZHL8_9RHOB</name>
<gene>
    <name evidence="3" type="ORF">PAF17_15255</name>
</gene>
<dbReference type="InterPro" id="IPR018637">
    <property type="entry name" value="DUF2059"/>
</dbReference>
<proteinExistence type="predicted"/>
<feature type="signal peptide" evidence="1">
    <location>
        <begin position="1"/>
        <end position="23"/>
    </location>
</feature>
<comment type="caution">
    <text evidence="3">The sequence shown here is derived from an EMBL/GenBank/DDBJ whole genome shotgun (WGS) entry which is preliminary data.</text>
</comment>
<evidence type="ECO:0000313" key="4">
    <source>
        <dbReference type="Proteomes" id="UP001165641"/>
    </source>
</evidence>
<feature type="domain" description="DUF2059" evidence="2">
    <location>
        <begin position="110"/>
        <end position="150"/>
    </location>
</feature>
<dbReference type="RefSeq" id="WP_271889966.1">
    <property type="nucleotide sequence ID" value="NZ_JAQBIE010000021.1"/>
</dbReference>
<organism evidence="3 4">
    <name type="scientific">Paracoccus onchidii</name>
    <dbReference type="NCBI Taxonomy" id="3017813"/>
    <lineage>
        <taxon>Bacteria</taxon>
        <taxon>Pseudomonadati</taxon>
        <taxon>Pseudomonadota</taxon>
        <taxon>Alphaproteobacteria</taxon>
        <taxon>Rhodobacterales</taxon>
        <taxon>Paracoccaceae</taxon>
        <taxon>Paracoccus</taxon>
    </lineage>
</organism>
<evidence type="ECO:0000259" key="2">
    <source>
        <dbReference type="Pfam" id="PF09832"/>
    </source>
</evidence>
<evidence type="ECO:0000256" key="1">
    <source>
        <dbReference type="SAM" id="SignalP"/>
    </source>
</evidence>
<sequence length="291" mass="31848">MFRFMAVLAVALAGVLTGPGRSAAVPLTRVEVQSPAQLERIWQDLDMTALMPILHDEALVEAELMQQDMSGRTDSARWLEIVSRIHAPQRLKQHFFVGATQALDTRPRDDDDIERALAFYETELGQRIIGLETAARLAMLDPGAESAARDAFLDAASHGHPRVGQIARLIDDADLVGPNVAGGMNALMAFSRGFAEGDGFDMAMTEQQILSDAWAQEPEIRAQTLGWMEAYLLLAYSPLSDRELEEYIDFAGSPEGRALSSVLFAGFDALFQQTSWNLGFAAAGHLQGRDL</sequence>
<keyword evidence="4" id="KW-1185">Reference proteome</keyword>
<keyword evidence="1" id="KW-0732">Signal</keyword>
<dbReference type="Pfam" id="PF09832">
    <property type="entry name" value="DUF2059"/>
    <property type="match status" value="1"/>
</dbReference>
<evidence type="ECO:0000313" key="3">
    <source>
        <dbReference type="EMBL" id="MDB6178852.1"/>
    </source>
</evidence>